<dbReference type="InterPro" id="IPR012337">
    <property type="entry name" value="RNaseH-like_sf"/>
</dbReference>
<dbReference type="PaxDb" id="4097-A0A1S4AFZ9"/>
<dbReference type="STRING" id="4097.A0A1S4AFZ9"/>
<dbReference type="SUPFAM" id="SSF53098">
    <property type="entry name" value="Ribonuclease H-like"/>
    <property type="match status" value="1"/>
</dbReference>
<gene>
    <name evidence="2" type="primary">LOC107797216</name>
</gene>
<dbReference type="Pfam" id="PF14291">
    <property type="entry name" value="DUF4371"/>
    <property type="match status" value="1"/>
</dbReference>
<organism evidence="1 2">
    <name type="scientific">Nicotiana tabacum</name>
    <name type="common">Common tobacco</name>
    <dbReference type="NCBI Taxonomy" id="4097"/>
    <lineage>
        <taxon>Eukaryota</taxon>
        <taxon>Viridiplantae</taxon>
        <taxon>Streptophyta</taxon>
        <taxon>Embryophyta</taxon>
        <taxon>Tracheophyta</taxon>
        <taxon>Spermatophyta</taxon>
        <taxon>Magnoliopsida</taxon>
        <taxon>eudicotyledons</taxon>
        <taxon>Gunneridae</taxon>
        <taxon>Pentapetalae</taxon>
        <taxon>asterids</taxon>
        <taxon>lamiids</taxon>
        <taxon>Solanales</taxon>
        <taxon>Solanaceae</taxon>
        <taxon>Nicotianoideae</taxon>
        <taxon>Nicotianeae</taxon>
        <taxon>Nicotiana</taxon>
    </lineage>
</organism>
<accession>A0A1S4AFZ9</accession>
<name>A0A1S4AFZ9_TOBAC</name>
<sequence>MALILRFVNKEGKVIERYLSIVHVKDISAKSLKEAIYSLLLEHSLSKSQIRGQGYDGASNMQGEINGLKTLIVNDTPSTYCIHCFAHQLQLTLVAVAKIYYKTEQFFDILANVLNIVGGSFKRREMLRDDQAEKLEELLVLGEVHTGSGLNQELGLQRVGDTRWGSHFKTVRNFISLFSSIVHVLGVLAIDGSNYHERSMVESLVDDIRSYDFVYMLHLKLKVLALTYDLNMALQKKNQDIVSAMKLVGFAKRQLQDMRDSRWNSLIRDVSLFCVKHGIVIPEMDMNYVRGKSKLNTDLLLGMASLSSDNSFANYDKDKIMKLATYYPNEFTDSMLEDLSFELDIYIDYVREAGNEFSTLKRLGDLSKILVKINLHMTWRLVYFLVKLSLILSVATATVERAFSSMKYVKNDLRSRIGDEFFNDCLVCYIEDEVFESVPNDAIIDRFQNMTSRRVQL</sequence>
<dbReference type="PANTHER" id="PTHR11697:SF230">
    <property type="entry name" value="ZINC FINGER, MYM DOMAIN CONTAINING 1"/>
    <property type="match status" value="1"/>
</dbReference>
<reference evidence="2" key="2">
    <citation type="submission" date="2025-08" db="UniProtKB">
        <authorList>
            <consortium name="RefSeq"/>
        </authorList>
    </citation>
    <scope>IDENTIFICATION</scope>
</reference>
<dbReference type="InterPro" id="IPR025398">
    <property type="entry name" value="DUF4371"/>
</dbReference>
<dbReference type="AlphaFoldDB" id="A0A1S4AFZ9"/>
<evidence type="ECO:0000313" key="1">
    <source>
        <dbReference type="Proteomes" id="UP000790787"/>
    </source>
</evidence>
<reference evidence="1" key="1">
    <citation type="journal article" date="2014" name="Nat. Commun.">
        <title>The tobacco genome sequence and its comparison with those of tomato and potato.</title>
        <authorList>
            <person name="Sierro N."/>
            <person name="Battey J.N."/>
            <person name="Ouadi S."/>
            <person name="Bakaher N."/>
            <person name="Bovet L."/>
            <person name="Willig A."/>
            <person name="Goepfert S."/>
            <person name="Peitsch M.C."/>
            <person name="Ivanov N.V."/>
        </authorList>
    </citation>
    <scope>NUCLEOTIDE SEQUENCE [LARGE SCALE GENOMIC DNA]</scope>
</reference>
<protein>
    <submittedName>
        <fullName evidence="2">Zinc finger MYM-type protein 1-like</fullName>
    </submittedName>
</protein>
<keyword evidence="1" id="KW-1185">Reference proteome</keyword>
<dbReference type="PANTHER" id="PTHR11697">
    <property type="entry name" value="GENERAL TRANSCRIPTION FACTOR 2-RELATED ZINC FINGER PROTEIN"/>
    <property type="match status" value="1"/>
</dbReference>
<dbReference type="RefSeq" id="XP_016475576.1">
    <property type="nucleotide sequence ID" value="XM_016620090.1"/>
</dbReference>
<dbReference type="OrthoDB" id="1678547at2759"/>
<dbReference type="KEGG" id="nta:107797216"/>
<evidence type="ECO:0000313" key="2">
    <source>
        <dbReference type="RefSeq" id="XP_016475576.1"/>
    </source>
</evidence>
<proteinExistence type="predicted"/>
<dbReference type="Proteomes" id="UP000790787">
    <property type="component" value="Chromosome 14"/>
</dbReference>
<dbReference type="InterPro" id="IPR055298">
    <property type="entry name" value="AtLOH3-like"/>
</dbReference>
<dbReference type="GeneID" id="107797216"/>